<dbReference type="AlphaFoldDB" id="N1PX35"/>
<gene>
    <name evidence="1" type="ORF">DOTSEDRAFT_33329</name>
</gene>
<reference evidence="1 2" key="2">
    <citation type="journal article" date="2012" name="PLoS Pathog.">
        <title>Diverse lifestyles and strategies of plant pathogenesis encoded in the genomes of eighteen Dothideomycetes fungi.</title>
        <authorList>
            <person name="Ohm R.A."/>
            <person name="Feau N."/>
            <person name="Henrissat B."/>
            <person name="Schoch C.L."/>
            <person name="Horwitz B.A."/>
            <person name="Barry K.W."/>
            <person name="Condon B.J."/>
            <person name="Copeland A.C."/>
            <person name="Dhillon B."/>
            <person name="Glaser F."/>
            <person name="Hesse C.N."/>
            <person name="Kosti I."/>
            <person name="LaButti K."/>
            <person name="Lindquist E.A."/>
            <person name="Lucas S."/>
            <person name="Salamov A.A."/>
            <person name="Bradshaw R.E."/>
            <person name="Ciuffetti L."/>
            <person name="Hamelin R.C."/>
            <person name="Kema G.H.J."/>
            <person name="Lawrence C."/>
            <person name="Scott J.A."/>
            <person name="Spatafora J.W."/>
            <person name="Turgeon B.G."/>
            <person name="de Wit P.J.G.M."/>
            <person name="Zhong S."/>
            <person name="Goodwin S.B."/>
            <person name="Grigoriev I.V."/>
        </authorList>
    </citation>
    <scope>NUCLEOTIDE SEQUENCE [LARGE SCALE GENOMIC DNA]</scope>
    <source>
        <strain evidence="2">NZE10 / CBS 128990</strain>
    </source>
</reference>
<dbReference type="Proteomes" id="UP000016933">
    <property type="component" value="Unassembled WGS sequence"/>
</dbReference>
<name>N1PX35_DOTSN</name>
<dbReference type="HOGENOM" id="CLU_644091_0_0_1"/>
<accession>N1PX35</accession>
<evidence type="ECO:0000313" key="1">
    <source>
        <dbReference type="EMBL" id="EME46774.1"/>
    </source>
</evidence>
<keyword evidence="2" id="KW-1185">Reference proteome</keyword>
<proteinExistence type="predicted"/>
<sequence>MTTQAQQTFDRFQDMDNQISDLSGRRTTGCGRINAEFGYCALLKREDSNIIGNYQLLNAVCWFIPELATAIDSMDYGIRAAALETYLCHDGDPHIRGLLQQHLRWLSEASLRLLQVWDSVSRRLTAFGSGLLWSTWTAVSSTPILQLSSPHHLPHPQDQEAGFADTSRTKPRGAAIGTVRSWTACPQLHPCHTPTHRRDGRGGITSYSVTKLKLYNDFEALNIFSVASFDSEDLEQGRSLRFQRHPTGQILRDLVADTGEFLHHSAVGPKQIRDGLAIFEQSVTGKKYCFELILEVIDYYEGALCHDHDIYARLILCIGITRPDLVNHLINVIMLGIEIDSGAAHILLHAEHRVNTLLGDSIWETILDTANETWIECLTLLALHIGPYNKPDLIIPPMKSSEICDILDYLLPMSCHQKRRQTCGYI</sequence>
<reference evidence="2" key="1">
    <citation type="journal article" date="2012" name="PLoS Genet.">
        <title>The genomes of the fungal plant pathogens Cladosporium fulvum and Dothistroma septosporum reveal adaptation to different hosts and lifestyles but also signatures of common ancestry.</title>
        <authorList>
            <person name="de Wit P.J.G.M."/>
            <person name="van der Burgt A."/>
            <person name="Oekmen B."/>
            <person name="Stergiopoulos I."/>
            <person name="Abd-Elsalam K.A."/>
            <person name="Aerts A.L."/>
            <person name="Bahkali A.H."/>
            <person name="Beenen H.G."/>
            <person name="Chettri P."/>
            <person name="Cox M.P."/>
            <person name="Datema E."/>
            <person name="de Vries R.P."/>
            <person name="Dhillon B."/>
            <person name="Ganley A.R."/>
            <person name="Griffiths S.A."/>
            <person name="Guo Y."/>
            <person name="Hamelin R.C."/>
            <person name="Henrissat B."/>
            <person name="Kabir M.S."/>
            <person name="Jashni M.K."/>
            <person name="Kema G."/>
            <person name="Klaubauf S."/>
            <person name="Lapidus A."/>
            <person name="Levasseur A."/>
            <person name="Lindquist E."/>
            <person name="Mehrabi R."/>
            <person name="Ohm R.A."/>
            <person name="Owen T.J."/>
            <person name="Salamov A."/>
            <person name="Schwelm A."/>
            <person name="Schijlen E."/>
            <person name="Sun H."/>
            <person name="van den Burg H.A."/>
            <person name="van Ham R.C.H.J."/>
            <person name="Zhang S."/>
            <person name="Goodwin S.B."/>
            <person name="Grigoriev I.V."/>
            <person name="Collemare J."/>
            <person name="Bradshaw R.E."/>
        </authorList>
    </citation>
    <scope>NUCLEOTIDE SEQUENCE [LARGE SCALE GENOMIC DNA]</scope>
    <source>
        <strain evidence="2">NZE10 / CBS 128990</strain>
    </source>
</reference>
<dbReference type="EMBL" id="KB446537">
    <property type="protein sequence ID" value="EME46774.1"/>
    <property type="molecule type" value="Genomic_DNA"/>
</dbReference>
<protein>
    <submittedName>
        <fullName evidence="1">Uncharacterized protein</fullName>
    </submittedName>
</protein>
<evidence type="ECO:0000313" key="2">
    <source>
        <dbReference type="Proteomes" id="UP000016933"/>
    </source>
</evidence>
<organism evidence="1 2">
    <name type="scientific">Dothistroma septosporum (strain NZE10 / CBS 128990)</name>
    <name type="common">Red band needle blight fungus</name>
    <name type="synonym">Mycosphaerella pini</name>
    <dbReference type="NCBI Taxonomy" id="675120"/>
    <lineage>
        <taxon>Eukaryota</taxon>
        <taxon>Fungi</taxon>
        <taxon>Dikarya</taxon>
        <taxon>Ascomycota</taxon>
        <taxon>Pezizomycotina</taxon>
        <taxon>Dothideomycetes</taxon>
        <taxon>Dothideomycetidae</taxon>
        <taxon>Mycosphaerellales</taxon>
        <taxon>Mycosphaerellaceae</taxon>
        <taxon>Dothistroma</taxon>
    </lineage>
</organism>